<protein>
    <recommendedName>
        <fullName evidence="1">BHLH domain-containing protein</fullName>
    </recommendedName>
</protein>
<dbReference type="AlphaFoldDB" id="A0A8H6Z7U0"/>
<organism evidence="2 3">
    <name type="scientific">Mycena venus</name>
    <dbReference type="NCBI Taxonomy" id="2733690"/>
    <lineage>
        <taxon>Eukaryota</taxon>
        <taxon>Fungi</taxon>
        <taxon>Dikarya</taxon>
        <taxon>Basidiomycota</taxon>
        <taxon>Agaricomycotina</taxon>
        <taxon>Agaricomycetes</taxon>
        <taxon>Agaricomycetidae</taxon>
        <taxon>Agaricales</taxon>
        <taxon>Marasmiineae</taxon>
        <taxon>Mycenaceae</taxon>
        <taxon>Mycena</taxon>
    </lineage>
</organism>
<dbReference type="Gene3D" id="4.10.280.10">
    <property type="entry name" value="Helix-loop-helix DNA-binding domain"/>
    <property type="match status" value="1"/>
</dbReference>
<dbReference type="Pfam" id="PF00010">
    <property type="entry name" value="HLH"/>
    <property type="match status" value="1"/>
</dbReference>
<feature type="domain" description="BHLH" evidence="1">
    <location>
        <begin position="114"/>
        <end position="163"/>
    </location>
</feature>
<keyword evidence="3" id="KW-1185">Reference proteome</keyword>
<comment type="caution">
    <text evidence="2">The sequence shown here is derived from an EMBL/GenBank/DDBJ whole genome shotgun (WGS) entry which is preliminary data.</text>
</comment>
<accession>A0A8H6Z7U0</accession>
<dbReference type="PROSITE" id="PS50888">
    <property type="entry name" value="BHLH"/>
    <property type="match status" value="1"/>
</dbReference>
<sequence>MTLCQMAYPQTQWLKFHQQYSGGQPCLKHHQKPSVISSQHQGFVSPDSPAPRMNSPISLQRSASDVAPLPENIMLTAMYEIHRGSAARAAASDDSDTNLLYMHQEDLARTRKEASRRRRTQAEQRRRDKLCDAYKKLQNLLRVSSKSSKMLLLHTATNHISAIEAENQVLYHRIVALEQQIQRLNLVAERRYNTMHSYLSQQGFYDTFSANS</sequence>
<dbReference type="InterPro" id="IPR036638">
    <property type="entry name" value="HLH_DNA-bd_sf"/>
</dbReference>
<dbReference type="EMBL" id="JACAZI010000001">
    <property type="protein sequence ID" value="KAF7372352.1"/>
    <property type="molecule type" value="Genomic_DNA"/>
</dbReference>
<dbReference type="GO" id="GO:0046983">
    <property type="term" value="F:protein dimerization activity"/>
    <property type="evidence" value="ECO:0007669"/>
    <property type="project" value="InterPro"/>
</dbReference>
<dbReference type="SMART" id="SM00353">
    <property type="entry name" value="HLH"/>
    <property type="match status" value="1"/>
</dbReference>
<dbReference type="CDD" id="cd00083">
    <property type="entry name" value="bHLH_SF"/>
    <property type="match status" value="1"/>
</dbReference>
<gene>
    <name evidence="2" type="ORF">MVEN_00095400</name>
</gene>
<evidence type="ECO:0000259" key="1">
    <source>
        <dbReference type="PROSITE" id="PS50888"/>
    </source>
</evidence>
<evidence type="ECO:0000313" key="2">
    <source>
        <dbReference type="EMBL" id="KAF7372352.1"/>
    </source>
</evidence>
<dbReference type="Proteomes" id="UP000620124">
    <property type="component" value="Unassembled WGS sequence"/>
</dbReference>
<dbReference type="SUPFAM" id="SSF47459">
    <property type="entry name" value="HLH, helix-loop-helix DNA-binding domain"/>
    <property type="match status" value="1"/>
</dbReference>
<evidence type="ECO:0000313" key="3">
    <source>
        <dbReference type="Proteomes" id="UP000620124"/>
    </source>
</evidence>
<proteinExistence type="predicted"/>
<reference evidence="2" key="1">
    <citation type="submission" date="2020-05" db="EMBL/GenBank/DDBJ databases">
        <title>Mycena genomes resolve the evolution of fungal bioluminescence.</title>
        <authorList>
            <person name="Tsai I.J."/>
        </authorList>
    </citation>
    <scope>NUCLEOTIDE SEQUENCE</scope>
    <source>
        <strain evidence="2">CCC161011</strain>
    </source>
</reference>
<dbReference type="InterPro" id="IPR011598">
    <property type="entry name" value="bHLH_dom"/>
</dbReference>
<name>A0A8H6Z7U0_9AGAR</name>